<accession>A0ABT4DWB1</accession>
<evidence type="ECO:0000256" key="7">
    <source>
        <dbReference type="ARBA" id="ARBA00022695"/>
    </source>
</evidence>
<dbReference type="Proteomes" id="UP001207626">
    <property type="component" value="Unassembled WGS sequence"/>
</dbReference>
<evidence type="ECO:0000313" key="14">
    <source>
        <dbReference type="EMBL" id="MCY9520378.1"/>
    </source>
</evidence>
<name>A0ABT4DWB1_9BACL</name>
<comment type="similarity">
    <text evidence="2">Belongs to the SUA5 family.</text>
</comment>
<organism evidence="14 15">
    <name type="scientific">Paenibacillus apiarius</name>
    <dbReference type="NCBI Taxonomy" id="46240"/>
    <lineage>
        <taxon>Bacteria</taxon>
        <taxon>Bacillati</taxon>
        <taxon>Bacillota</taxon>
        <taxon>Bacilli</taxon>
        <taxon>Bacillales</taxon>
        <taxon>Paenibacillaceae</taxon>
        <taxon>Paenibacillus</taxon>
    </lineage>
</organism>
<evidence type="ECO:0000256" key="11">
    <source>
        <dbReference type="ARBA" id="ARBA00048366"/>
    </source>
</evidence>
<dbReference type="InterPro" id="IPR006070">
    <property type="entry name" value="Sua5-like_dom"/>
</dbReference>
<dbReference type="RefSeq" id="WP_087433943.1">
    <property type="nucleotide sequence ID" value="NZ_JAMDLV010000017.1"/>
</dbReference>
<reference evidence="14 15" key="1">
    <citation type="submission" date="2022-05" db="EMBL/GenBank/DDBJ databases">
        <title>Genome Sequencing of Bee-Associated Microbes.</title>
        <authorList>
            <person name="Dunlap C."/>
        </authorList>
    </citation>
    <scope>NUCLEOTIDE SEQUENCE [LARGE SCALE GENOMIC DNA]</scope>
    <source>
        <strain evidence="14 15">NRRL NRS-1438</strain>
    </source>
</reference>
<keyword evidence="8" id="KW-0547">Nucleotide-binding</keyword>
<evidence type="ECO:0000256" key="3">
    <source>
        <dbReference type="ARBA" id="ARBA00012584"/>
    </source>
</evidence>
<gene>
    <name evidence="14" type="ORF">M5X09_11890</name>
</gene>
<dbReference type="SUPFAM" id="SSF55821">
    <property type="entry name" value="YrdC/RibB"/>
    <property type="match status" value="1"/>
</dbReference>
<dbReference type="InterPro" id="IPR038385">
    <property type="entry name" value="Sua5/YwlC_C"/>
</dbReference>
<comment type="subcellular location">
    <subcellularLocation>
        <location evidence="1">Cytoplasm</location>
    </subcellularLocation>
</comment>
<dbReference type="InterPro" id="IPR005145">
    <property type="entry name" value="Sua5_C"/>
</dbReference>
<dbReference type="PROSITE" id="PS51163">
    <property type="entry name" value="YRDC"/>
    <property type="match status" value="1"/>
</dbReference>
<keyword evidence="15" id="KW-1185">Reference proteome</keyword>
<feature type="domain" description="YrdC-like" evidence="13">
    <location>
        <begin position="50"/>
        <end position="237"/>
    </location>
</feature>
<comment type="catalytic activity">
    <reaction evidence="11">
        <text>L-threonine + hydrogencarbonate + ATP = L-threonylcarbamoyladenylate + diphosphate + H2O</text>
        <dbReference type="Rhea" id="RHEA:36407"/>
        <dbReference type="ChEBI" id="CHEBI:15377"/>
        <dbReference type="ChEBI" id="CHEBI:17544"/>
        <dbReference type="ChEBI" id="CHEBI:30616"/>
        <dbReference type="ChEBI" id="CHEBI:33019"/>
        <dbReference type="ChEBI" id="CHEBI:57926"/>
        <dbReference type="ChEBI" id="CHEBI:73682"/>
        <dbReference type="EC" id="2.7.7.87"/>
    </reaction>
</comment>
<sequence>MNKSNDSKVEVEVKVEVNGNGIETPINQAKAEPQATKWWTVDKAIPAREQACIAEAAAMLAVGQTIAFPTETVYGLGANACDAEAVQRIFAAKGRPSDNPLIVHIADMAQLDELVLPYGDTAKRLMERFWPGPLTIVLPVRPQAVSSSVTAGLDTVGVRMPAHDTALALIRAAGRPIAAPSANRSGRPSPTRAEHVRADLDGRIGGIVDGGPAGVGVESTVLEVQGDRVHVLRPGGITTAMLREVAAEVTVDPAVDPNGGMTEAAPPVTPSSAPGSTKRMADHAAGLAAGTPMEEPAAGFMSEQVADRSAGLPPVQPAPRSPGMKYTHYAPQGTLSIVKGVSAERVSQCIQAELDAAKQRGETTGVLAFREHAERYRADIVVSLGSVEALEEAAHYLYDALRHFDEAGATYMLAEACPTEGMGLAVMNRLVKAAGHRIIRCQ</sequence>
<evidence type="ECO:0000256" key="2">
    <source>
        <dbReference type="ARBA" id="ARBA00007663"/>
    </source>
</evidence>
<dbReference type="Pfam" id="PF01300">
    <property type="entry name" value="Sua5_yciO_yrdC"/>
    <property type="match status" value="1"/>
</dbReference>
<evidence type="ECO:0000256" key="1">
    <source>
        <dbReference type="ARBA" id="ARBA00004496"/>
    </source>
</evidence>
<dbReference type="Gene3D" id="3.40.50.11030">
    <property type="entry name" value="Threonylcarbamoyl-AMP synthase, C-terminal domain"/>
    <property type="match status" value="1"/>
</dbReference>
<dbReference type="Pfam" id="PF03481">
    <property type="entry name" value="Sua5_C"/>
    <property type="match status" value="1"/>
</dbReference>
<comment type="caution">
    <text evidence="14">The sequence shown here is derived from an EMBL/GenBank/DDBJ whole genome shotgun (WGS) entry which is preliminary data.</text>
</comment>
<dbReference type="GO" id="GO:0061710">
    <property type="term" value="F:L-threonylcarbamoyladenylate synthase"/>
    <property type="evidence" value="ECO:0007669"/>
    <property type="project" value="UniProtKB-EC"/>
</dbReference>
<dbReference type="EC" id="2.7.7.87" evidence="3"/>
<keyword evidence="7 14" id="KW-0548">Nucleotidyltransferase</keyword>
<dbReference type="EMBL" id="JAMDLW010000014">
    <property type="protein sequence ID" value="MCY9520378.1"/>
    <property type="molecule type" value="Genomic_DNA"/>
</dbReference>
<protein>
    <recommendedName>
        <fullName evidence="10">L-threonylcarbamoyladenylate synthase</fullName>
        <ecNumber evidence="3">2.7.7.87</ecNumber>
    </recommendedName>
    <alternativeName>
        <fullName evidence="10">L-threonylcarbamoyladenylate synthase</fullName>
    </alternativeName>
</protein>
<dbReference type="NCBIfam" id="TIGR00057">
    <property type="entry name" value="L-threonylcarbamoyladenylate synthase"/>
    <property type="match status" value="1"/>
</dbReference>
<evidence type="ECO:0000256" key="6">
    <source>
        <dbReference type="ARBA" id="ARBA00022694"/>
    </source>
</evidence>
<evidence type="ECO:0000256" key="5">
    <source>
        <dbReference type="ARBA" id="ARBA00022679"/>
    </source>
</evidence>
<evidence type="ECO:0000256" key="8">
    <source>
        <dbReference type="ARBA" id="ARBA00022741"/>
    </source>
</evidence>
<dbReference type="PANTHER" id="PTHR17490:SF16">
    <property type="entry name" value="THREONYLCARBAMOYL-AMP SYNTHASE"/>
    <property type="match status" value="1"/>
</dbReference>
<keyword evidence="4" id="KW-0963">Cytoplasm</keyword>
<dbReference type="PANTHER" id="PTHR17490">
    <property type="entry name" value="SUA5"/>
    <property type="match status" value="1"/>
</dbReference>
<evidence type="ECO:0000313" key="15">
    <source>
        <dbReference type="Proteomes" id="UP001207626"/>
    </source>
</evidence>
<evidence type="ECO:0000256" key="9">
    <source>
        <dbReference type="ARBA" id="ARBA00022840"/>
    </source>
</evidence>
<dbReference type="Gene3D" id="3.90.870.10">
    <property type="entry name" value="DHBP synthase"/>
    <property type="match status" value="1"/>
</dbReference>
<dbReference type="InterPro" id="IPR017945">
    <property type="entry name" value="DHBP_synth_RibB-like_a/b_dom"/>
</dbReference>
<proteinExistence type="inferred from homology"/>
<evidence type="ECO:0000256" key="12">
    <source>
        <dbReference type="SAM" id="MobiDB-lite"/>
    </source>
</evidence>
<keyword evidence="5 14" id="KW-0808">Transferase</keyword>
<keyword evidence="6" id="KW-0819">tRNA processing</keyword>
<evidence type="ECO:0000259" key="13">
    <source>
        <dbReference type="PROSITE" id="PS51163"/>
    </source>
</evidence>
<dbReference type="InterPro" id="IPR050156">
    <property type="entry name" value="TC-AMP_synthase_SUA5"/>
</dbReference>
<feature type="region of interest" description="Disordered" evidence="12">
    <location>
        <begin position="253"/>
        <end position="279"/>
    </location>
</feature>
<evidence type="ECO:0000256" key="10">
    <source>
        <dbReference type="ARBA" id="ARBA00029774"/>
    </source>
</evidence>
<keyword evidence="9" id="KW-0067">ATP-binding</keyword>
<evidence type="ECO:0000256" key="4">
    <source>
        <dbReference type="ARBA" id="ARBA00022490"/>
    </source>
</evidence>